<dbReference type="AlphaFoldDB" id="A0A1J0WH51"/>
<dbReference type="KEGG" id="suam:BOO69_09715"/>
<accession>A0A1J0WH51</accession>
<dbReference type="EMBL" id="CP018076">
    <property type="protein sequence ID" value="APE43661.1"/>
    <property type="molecule type" value="Genomic_DNA"/>
</dbReference>
<sequence length="139" mass="14616">MADNHPPVFNGQVGVIMNKDASQTVLKLGSENGAIEIGMPPDLIAVLIDKLEKVGNAAEVQRKKTDPFGGIDGETVVRSAKIVIQCSVGVAEGLEDVAVTFHVAGPPTTYLLQPPQAEDLAQRLLDALRGQGPRPPTAN</sequence>
<dbReference type="Proteomes" id="UP000181897">
    <property type="component" value="Chromosome"/>
</dbReference>
<reference evidence="1 2" key="1">
    <citation type="submission" date="2016-11" db="EMBL/GenBank/DDBJ databases">
        <title>Complete genome sequence of Sulfitobacter sp. AM1-D1, a toxic bacteria associated with marine dinoflagellate Alexandrium minutum in East China Sea.</title>
        <authorList>
            <person name="Yang Q."/>
            <person name="Zhang X."/>
            <person name="Tian X."/>
        </authorList>
    </citation>
    <scope>NUCLEOTIDE SEQUENCE [LARGE SCALE GENOMIC DNA]</scope>
    <source>
        <strain evidence="1 2">AM1-D1</strain>
    </source>
</reference>
<dbReference type="RefSeq" id="WP_071971995.1">
    <property type="nucleotide sequence ID" value="NZ_CP018076.1"/>
</dbReference>
<gene>
    <name evidence="1" type="ORF">BOO69_09715</name>
</gene>
<name>A0A1J0WH51_9RHOB</name>
<protein>
    <submittedName>
        <fullName evidence="1">Uncharacterized protein</fullName>
    </submittedName>
</protein>
<evidence type="ECO:0000313" key="1">
    <source>
        <dbReference type="EMBL" id="APE43661.1"/>
    </source>
</evidence>
<keyword evidence="2" id="KW-1185">Reference proteome</keyword>
<organism evidence="1 2">
    <name type="scientific">Sulfitobacter alexandrii</name>
    <dbReference type="NCBI Taxonomy" id="1917485"/>
    <lineage>
        <taxon>Bacteria</taxon>
        <taxon>Pseudomonadati</taxon>
        <taxon>Pseudomonadota</taxon>
        <taxon>Alphaproteobacteria</taxon>
        <taxon>Rhodobacterales</taxon>
        <taxon>Roseobacteraceae</taxon>
        <taxon>Sulfitobacter</taxon>
    </lineage>
</organism>
<dbReference type="STRING" id="1917485.BOO69_09715"/>
<proteinExistence type="predicted"/>
<evidence type="ECO:0000313" key="2">
    <source>
        <dbReference type="Proteomes" id="UP000181897"/>
    </source>
</evidence>